<proteinExistence type="predicted"/>
<dbReference type="Gene3D" id="1.10.579.10">
    <property type="entry name" value="DNA Cyclobutane Dipyrimidine Photolyase, subunit A, domain 3"/>
    <property type="match status" value="1"/>
</dbReference>
<dbReference type="GO" id="GO:0016829">
    <property type="term" value="F:lyase activity"/>
    <property type="evidence" value="ECO:0007669"/>
    <property type="project" value="UniProtKB-KW"/>
</dbReference>
<name>A0A6B0TUL1_9RHOB</name>
<dbReference type="PANTHER" id="PTHR38657:SF1">
    <property type="entry name" value="SLR1343 PROTEIN"/>
    <property type="match status" value="1"/>
</dbReference>
<dbReference type="SUPFAM" id="SSF48173">
    <property type="entry name" value="Cryptochrome/photolyase FAD-binding domain"/>
    <property type="match status" value="1"/>
</dbReference>
<dbReference type="InterPro" id="IPR036134">
    <property type="entry name" value="Crypto/Photolyase_FAD-like_sf"/>
</dbReference>
<dbReference type="InterPro" id="IPR007357">
    <property type="entry name" value="PhrB-like"/>
</dbReference>
<organism evidence="1 2">
    <name type="scientific">Oceanomicrobium pacificus</name>
    <dbReference type="NCBI Taxonomy" id="2692916"/>
    <lineage>
        <taxon>Bacteria</taxon>
        <taxon>Pseudomonadati</taxon>
        <taxon>Pseudomonadota</taxon>
        <taxon>Alphaproteobacteria</taxon>
        <taxon>Rhodobacterales</taxon>
        <taxon>Paracoccaceae</taxon>
        <taxon>Oceanomicrobium</taxon>
    </lineage>
</organism>
<dbReference type="Gene3D" id="3.40.50.620">
    <property type="entry name" value="HUPs"/>
    <property type="match status" value="1"/>
</dbReference>
<evidence type="ECO:0000313" key="2">
    <source>
        <dbReference type="Proteomes" id="UP000436016"/>
    </source>
</evidence>
<protein>
    <submittedName>
        <fullName evidence="1">Cryptochrome/photolyase family protein</fullName>
    </submittedName>
</protein>
<dbReference type="AlphaFoldDB" id="A0A6B0TUL1"/>
<reference evidence="1 2" key="1">
    <citation type="submission" date="2019-12" db="EMBL/GenBank/DDBJ databases">
        <title>Strain KN286 was isolated from seawater, which was collected from Caroline Seamount in the tropical western Pacific.</title>
        <authorList>
            <person name="Wang Q."/>
        </authorList>
    </citation>
    <scope>NUCLEOTIDE SEQUENCE [LARGE SCALE GENOMIC DNA]</scope>
    <source>
        <strain evidence="1 2">KN286</strain>
    </source>
</reference>
<dbReference type="Gene3D" id="1.25.40.80">
    <property type="match status" value="1"/>
</dbReference>
<dbReference type="Pfam" id="PF04244">
    <property type="entry name" value="DPRP"/>
    <property type="match status" value="1"/>
</dbReference>
<comment type="caution">
    <text evidence="1">The sequence shown here is derived from an EMBL/GenBank/DDBJ whole genome shotgun (WGS) entry which is preliminary data.</text>
</comment>
<dbReference type="InterPro" id="IPR014729">
    <property type="entry name" value="Rossmann-like_a/b/a_fold"/>
</dbReference>
<keyword evidence="2" id="KW-1185">Reference proteome</keyword>
<dbReference type="EMBL" id="WUWG01000001">
    <property type="protein sequence ID" value="MXU64643.1"/>
    <property type="molecule type" value="Genomic_DNA"/>
</dbReference>
<sequence length="509" mass="57257">MVTRLVLVLGDQLTPDLSALAEADRARDVVVMAEVAAETEYVWHHRQKIVLFLSAMRHFAQELEEAGWKVAYTRLDDEGNSQSISGELLRRAEEQGAGEVLTTLCGDWRLRTEIEDLPLSVTVLPDRRFICDRPRFEAWAEGRKSLRMEYFYREMRRETGLLMDGDKPAGGEWNYDAENRKPASDDLFIPKPFTVSPDAVTQGVIDMIADRYPDGYGTLDGFGWAVTRGDAEAAAVHFFAECLRDFGTYQDAMLQGQPTLWHAVLSPYLNLGLLDPLDLCKRAAAAWEAGDAPLNAAEGFIRQILGWREFVRGVYDLQGPDYLTSNALGQSRDLPEFYWTADTEMACMADALGQTRDRAYAHHIQRLMVTGNFALLAGIDPAQVHAWYLAVYADAVEWVEAPNTLGMSQFADGGLFASKPYVSSGKYIDRMSDYCSGCTYAVGQRAGDGACPFNALYWYFLDRQRDRMEGNPRMAMIYRTWDRMAEKDRADALASARDILDRLDRGDPV</sequence>
<evidence type="ECO:0000313" key="1">
    <source>
        <dbReference type="EMBL" id="MXU64643.1"/>
    </source>
</evidence>
<keyword evidence="1" id="KW-0456">Lyase</keyword>
<accession>A0A6B0TUL1</accession>
<dbReference type="PANTHER" id="PTHR38657">
    <property type="entry name" value="SLR1343 PROTEIN"/>
    <property type="match status" value="1"/>
</dbReference>
<dbReference type="Gene3D" id="1.10.10.1710">
    <property type="entry name" value="Deoxyribodipyrimidine photolyase-related"/>
    <property type="match status" value="1"/>
</dbReference>
<dbReference type="InterPro" id="IPR052551">
    <property type="entry name" value="UV-DNA_repair_photolyase"/>
</dbReference>
<dbReference type="Proteomes" id="UP000436016">
    <property type="component" value="Unassembled WGS sequence"/>
</dbReference>
<gene>
    <name evidence="1" type="ORF">GSH16_04235</name>
</gene>